<sequence length="276" mass="29754">MFSPQDGPSFKPALKMASIHLNAIDIVVVNCPAGLGDVGATTICYTRLIATGYSQLLISTRSYQRLWSSRARATRGYHLLTCGYGALQTRLPVHDVVKAFLLRPKTRSSGACHNKSAVEHQLNVVRDSMARLPLKVSSEIFLPCLSLLPTPGAHIPMLFLCYGRPSIIILRGQSSANEHEPFIVSGAAGVWNQGTAKQQHSSCARWLSASPKKSNSSTVAAPNCNTLSPRCFPGSLPDRSSSPVQEDAGVRKLRNDKTTTFLLRAGCRPSGRGGVN</sequence>
<keyword evidence="2" id="KW-1185">Reference proteome</keyword>
<dbReference type="EMBL" id="JARJCM010000017">
    <property type="protein sequence ID" value="KAJ7041392.1"/>
    <property type="molecule type" value="Genomic_DNA"/>
</dbReference>
<dbReference type="Proteomes" id="UP001218188">
    <property type="component" value="Unassembled WGS sequence"/>
</dbReference>
<evidence type="ECO:0000313" key="1">
    <source>
        <dbReference type="EMBL" id="KAJ7041392.1"/>
    </source>
</evidence>
<protein>
    <submittedName>
        <fullName evidence="1">Uncharacterized protein</fullName>
    </submittedName>
</protein>
<reference evidence="1" key="1">
    <citation type="submission" date="2023-03" db="EMBL/GenBank/DDBJ databases">
        <title>Massive genome expansion in bonnet fungi (Mycena s.s.) driven by repeated elements and novel gene families across ecological guilds.</title>
        <authorList>
            <consortium name="Lawrence Berkeley National Laboratory"/>
            <person name="Harder C.B."/>
            <person name="Miyauchi S."/>
            <person name="Viragh M."/>
            <person name="Kuo A."/>
            <person name="Thoen E."/>
            <person name="Andreopoulos B."/>
            <person name="Lu D."/>
            <person name="Skrede I."/>
            <person name="Drula E."/>
            <person name="Henrissat B."/>
            <person name="Morin E."/>
            <person name="Kohler A."/>
            <person name="Barry K."/>
            <person name="LaButti K."/>
            <person name="Morin E."/>
            <person name="Salamov A."/>
            <person name="Lipzen A."/>
            <person name="Mereny Z."/>
            <person name="Hegedus B."/>
            <person name="Baldrian P."/>
            <person name="Stursova M."/>
            <person name="Weitz H."/>
            <person name="Taylor A."/>
            <person name="Grigoriev I.V."/>
            <person name="Nagy L.G."/>
            <person name="Martin F."/>
            <person name="Kauserud H."/>
        </authorList>
    </citation>
    <scope>NUCLEOTIDE SEQUENCE</scope>
    <source>
        <strain evidence="1">CBHHK200</strain>
    </source>
</reference>
<organism evidence="1 2">
    <name type="scientific">Mycena alexandri</name>
    <dbReference type="NCBI Taxonomy" id="1745969"/>
    <lineage>
        <taxon>Eukaryota</taxon>
        <taxon>Fungi</taxon>
        <taxon>Dikarya</taxon>
        <taxon>Basidiomycota</taxon>
        <taxon>Agaricomycotina</taxon>
        <taxon>Agaricomycetes</taxon>
        <taxon>Agaricomycetidae</taxon>
        <taxon>Agaricales</taxon>
        <taxon>Marasmiineae</taxon>
        <taxon>Mycenaceae</taxon>
        <taxon>Mycena</taxon>
    </lineage>
</organism>
<evidence type="ECO:0000313" key="2">
    <source>
        <dbReference type="Proteomes" id="UP001218188"/>
    </source>
</evidence>
<gene>
    <name evidence="1" type="ORF">C8F04DRAFT_1230436</name>
</gene>
<name>A0AAD6X998_9AGAR</name>
<comment type="caution">
    <text evidence="1">The sequence shown here is derived from an EMBL/GenBank/DDBJ whole genome shotgun (WGS) entry which is preliminary data.</text>
</comment>
<proteinExistence type="predicted"/>
<dbReference type="AlphaFoldDB" id="A0AAD6X998"/>
<accession>A0AAD6X998</accession>